<dbReference type="EMBL" id="VIKS01000012">
    <property type="protein sequence ID" value="TQV85546.1"/>
    <property type="molecule type" value="Genomic_DNA"/>
</dbReference>
<dbReference type="Proteomes" id="UP000315439">
    <property type="component" value="Unassembled WGS sequence"/>
</dbReference>
<gene>
    <name evidence="3" type="ORF">FLL46_20525</name>
</gene>
<proteinExistence type="predicted"/>
<evidence type="ECO:0000256" key="2">
    <source>
        <dbReference type="SAM" id="MobiDB-lite"/>
    </source>
</evidence>
<sequence length="634" mass="72585">MKKTLTFLAIASLMLTACDQNKPTESVQAESSAAKNEPVSTKATDSPAPELTESDKANQLFDAIYKEGVNRSPITQTYLGIKTDYDKWDDISEENALKELQITKENLQRIQEIDTGKLDQQTLLSYQLFRKNLEEEIDDFKWRHHNYPVNQMYGMHSQIPAFLINQHAIKDVKEANDYVARLNGANKLIKQLIEQLKIREKKGIIAPKFVFEHVIRDSKNILVGAPFEPGEDSTLWADFKSKLNQLELDSKKKDELLSQAKNALLTSIQPGYNDLVNYLASLEDKADTRDGAWKFPDGEAFFNNALKRTTTTELTADQIHEMGLSEVKRIHNEMQAIMKQVKFDGSLAEFFKFMRHDPRFYYPDTEEGRKRYLNEAIVLIDDMKSRLDELFITKPKADLEVKRVEAFREKSAGKAFYQQPAPDGSRPGRYYANLYKMEGMPIYQMAALAYHEGIPGHHMQFAIMQELEDMPMFRKFGGYTAYSEGWGLYSEMIPKEIGLYADPYSDFGRLAMELWRACRLVVDTGIHTKKWTREQGIEYYVKNTPNAESEAVKMVERHIVMPSQATAYKVGMLKILSLREKAKKAMSEQFDIREFHDVVLKNGAVPLSVLESLVDEYIASKPTAGQSEVSKANQ</sequence>
<dbReference type="InterPro" id="IPR010281">
    <property type="entry name" value="DUF885"/>
</dbReference>
<dbReference type="PANTHER" id="PTHR33361">
    <property type="entry name" value="GLR0591 PROTEIN"/>
    <property type="match status" value="1"/>
</dbReference>
<dbReference type="AlphaFoldDB" id="A0A545U7V3"/>
<evidence type="ECO:0000313" key="4">
    <source>
        <dbReference type="Proteomes" id="UP000315439"/>
    </source>
</evidence>
<dbReference type="OrthoDB" id="9769898at2"/>
<feature type="coiled-coil region" evidence="1">
    <location>
        <begin position="175"/>
        <end position="202"/>
    </location>
</feature>
<evidence type="ECO:0000256" key="1">
    <source>
        <dbReference type="SAM" id="Coils"/>
    </source>
</evidence>
<feature type="compositionally biased region" description="Polar residues" evidence="2">
    <location>
        <begin position="22"/>
        <end position="44"/>
    </location>
</feature>
<protein>
    <submittedName>
        <fullName evidence="3">DUF885 domain-containing protein</fullName>
    </submittedName>
</protein>
<dbReference type="PANTHER" id="PTHR33361:SF16">
    <property type="entry name" value="DUF885 DOMAIN-CONTAINING PROTEIN"/>
    <property type="match status" value="1"/>
</dbReference>
<evidence type="ECO:0000313" key="3">
    <source>
        <dbReference type="EMBL" id="TQV85546.1"/>
    </source>
</evidence>
<accession>A0A545U7V3</accession>
<comment type="caution">
    <text evidence="3">The sequence shown here is derived from an EMBL/GenBank/DDBJ whole genome shotgun (WGS) entry which is preliminary data.</text>
</comment>
<organism evidence="3 4">
    <name type="scientific">Aliikangiella coralliicola</name>
    <dbReference type="NCBI Taxonomy" id="2592383"/>
    <lineage>
        <taxon>Bacteria</taxon>
        <taxon>Pseudomonadati</taxon>
        <taxon>Pseudomonadota</taxon>
        <taxon>Gammaproteobacteria</taxon>
        <taxon>Oceanospirillales</taxon>
        <taxon>Pleioneaceae</taxon>
        <taxon>Aliikangiella</taxon>
    </lineage>
</organism>
<keyword evidence="1" id="KW-0175">Coiled coil</keyword>
<dbReference type="PROSITE" id="PS51257">
    <property type="entry name" value="PROKAR_LIPOPROTEIN"/>
    <property type="match status" value="1"/>
</dbReference>
<dbReference type="RefSeq" id="WP_142933222.1">
    <property type="nucleotide sequence ID" value="NZ_ML660168.1"/>
</dbReference>
<keyword evidence="4" id="KW-1185">Reference proteome</keyword>
<reference evidence="3 4" key="1">
    <citation type="submission" date="2019-07" db="EMBL/GenBank/DDBJ databases">
        <title>Draft genome for Aliikangiella sp. M105.</title>
        <authorList>
            <person name="Wang G."/>
        </authorList>
    </citation>
    <scope>NUCLEOTIDE SEQUENCE [LARGE SCALE GENOMIC DNA]</scope>
    <source>
        <strain evidence="3 4">M105</strain>
    </source>
</reference>
<name>A0A545U7V3_9GAMM</name>
<dbReference type="Pfam" id="PF05960">
    <property type="entry name" value="DUF885"/>
    <property type="match status" value="1"/>
</dbReference>
<feature type="region of interest" description="Disordered" evidence="2">
    <location>
        <begin position="22"/>
        <end position="53"/>
    </location>
</feature>